<dbReference type="GO" id="GO:0032153">
    <property type="term" value="C:cell division site"/>
    <property type="evidence" value="ECO:0007669"/>
    <property type="project" value="TreeGrafter"/>
</dbReference>
<protein>
    <recommendedName>
        <fullName evidence="2">Cell division protein ZapA</fullName>
    </recommendedName>
    <alternativeName>
        <fullName evidence="9">Z ring-associated protein ZapA</fullName>
    </alternativeName>
</protein>
<dbReference type="GO" id="GO:0030428">
    <property type="term" value="C:cell septum"/>
    <property type="evidence" value="ECO:0007669"/>
    <property type="project" value="TreeGrafter"/>
</dbReference>
<evidence type="ECO:0000256" key="3">
    <source>
        <dbReference type="ARBA" id="ARBA00022490"/>
    </source>
</evidence>
<dbReference type="InterPro" id="IPR053712">
    <property type="entry name" value="Bac_CellDiv_Activator"/>
</dbReference>
<gene>
    <name evidence="11" type="primary">zapA</name>
    <name evidence="11" type="ORF">R28058_28231</name>
</gene>
<dbReference type="OrthoDB" id="1711036at2"/>
<evidence type="ECO:0000256" key="8">
    <source>
        <dbReference type="ARBA" id="ARBA00026068"/>
    </source>
</evidence>
<dbReference type="GO" id="GO:0000917">
    <property type="term" value="P:division septum assembly"/>
    <property type="evidence" value="ECO:0007669"/>
    <property type="project" value="UniProtKB-KW"/>
</dbReference>
<evidence type="ECO:0000256" key="9">
    <source>
        <dbReference type="ARBA" id="ARBA00033158"/>
    </source>
</evidence>
<dbReference type="InterPro" id="IPR036192">
    <property type="entry name" value="Cell_div_ZapA-like_sf"/>
</dbReference>
<dbReference type="Gene3D" id="6.10.250.790">
    <property type="match status" value="1"/>
</dbReference>
<dbReference type="PANTHER" id="PTHR34981">
    <property type="entry name" value="CELL DIVISION PROTEIN ZAPA"/>
    <property type="match status" value="1"/>
</dbReference>
<dbReference type="InterPro" id="IPR007838">
    <property type="entry name" value="Cell_div_ZapA-like"/>
</dbReference>
<comment type="subunit">
    <text evidence="8">Homodimer. Interacts with FtsZ.</text>
</comment>
<comment type="function">
    <text evidence="7">Activator of cell division through the inhibition of FtsZ GTPase activity, therefore promoting FtsZ assembly into bundles of protofilaments necessary for the formation of the division Z ring. It is recruited early at mid-cell but it is not essential for cell division.</text>
</comment>
<evidence type="ECO:0000256" key="6">
    <source>
        <dbReference type="ARBA" id="ARBA00023306"/>
    </source>
</evidence>
<dbReference type="RefSeq" id="WP_055337394.1">
    <property type="nucleotide sequence ID" value="NZ_CDNF01000032.1"/>
</dbReference>
<evidence type="ECO:0000313" key="11">
    <source>
        <dbReference type="EMBL" id="CEQ05106.1"/>
    </source>
</evidence>
<dbReference type="Proteomes" id="UP000049127">
    <property type="component" value="Unassembled WGS sequence"/>
</dbReference>
<dbReference type="PANTHER" id="PTHR34981:SF1">
    <property type="entry name" value="CELL DIVISION PROTEIN ZAPA"/>
    <property type="match status" value="1"/>
</dbReference>
<comment type="subcellular location">
    <subcellularLocation>
        <location evidence="1">Cytoplasm</location>
    </subcellularLocation>
</comment>
<keyword evidence="5" id="KW-0717">Septation</keyword>
<sequence length="192" mass="22039">MNKVTVKIHGSEYPMVSEKSKDYMIKIAHYVDEEMSRISEANSLLSTSQVAILSALTVTDLLFECSEENDKLSKANEELAKKAEKPNQEVQLEIKKIKLELDNKVEELGKKQSEIDALKLELDNKVNNIEEINLLKKEIEELKNRLDEANEKTEIAEKLASDFQNKLYDLQLKNIELEQELNYIKASGKLLK</sequence>
<keyword evidence="3" id="KW-0963">Cytoplasm</keyword>
<evidence type="ECO:0000256" key="4">
    <source>
        <dbReference type="ARBA" id="ARBA00022618"/>
    </source>
</evidence>
<dbReference type="EMBL" id="CEKZ01000023">
    <property type="protein sequence ID" value="CEQ05106.1"/>
    <property type="molecule type" value="Genomic_DNA"/>
</dbReference>
<evidence type="ECO:0000256" key="1">
    <source>
        <dbReference type="ARBA" id="ARBA00004496"/>
    </source>
</evidence>
<keyword evidence="10" id="KW-0175">Coiled coil</keyword>
<keyword evidence="4" id="KW-0132">Cell division</keyword>
<dbReference type="AlphaFoldDB" id="A0A0C7R041"/>
<feature type="coiled-coil region" evidence="10">
    <location>
        <begin position="62"/>
        <end position="180"/>
    </location>
</feature>
<dbReference type="GO" id="GO:0043093">
    <property type="term" value="P:FtsZ-dependent cytokinesis"/>
    <property type="evidence" value="ECO:0007669"/>
    <property type="project" value="TreeGrafter"/>
</dbReference>
<dbReference type="GO" id="GO:0000921">
    <property type="term" value="P:septin ring assembly"/>
    <property type="evidence" value="ECO:0007669"/>
    <property type="project" value="TreeGrafter"/>
</dbReference>
<accession>A0A0C7R041</accession>
<evidence type="ECO:0000256" key="7">
    <source>
        <dbReference type="ARBA" id="ARBA00024910"/>
    </source>
</evidence>
<keyword evidence="6" id="KW-0131">Cell cycle</keyword>
<evidence type="ECO:0000256" key="5">
    <source>
        <dbReference type="ARBA" id="ARBA00023210"/>
    </source>
</evidence>
<organism evidence="11 12">
    <name type="scientific">Paraclostridium sordellii</name>
    <name type="common">Clostridium sordellii</name>
    <dbReference type="NCBI Taxonomy" id="1505"/>
    <lineage>
        <taxon>Bacteria</taxon>
        <taxon>Bacillati</taxon>
        <taxon>Bacillota</taxon>
        <taxon>Clostridia</taxon>
        <taxon>Peptostreptococcales</taxon>
        <taxon>Peptostreptococcaceae</taxon>
        <taxon>Paraclostridium</taxon>
    </lineage>
</organism>
<proteinExistence type="predicted"/>
<dbReference type="SUPFAM" id="SSF102829">
    <property type="entry name" value="Cell division protein ZapA-like"/>
    <property type="match status" value="1"/>
</dbReference>
<evidence type="ECO:0000256" key="10">
    <source>
        <dbReference type="SAM" id="Coils"/>
    </source>
</evidence>
<dbReference type="Pfam" id="PF05164">
    <property type="entry name" value="ZapA"/>
    <property type="match status" value="1"/>
</dbReference>
<reference evidence="12" key="1">
    <citation type="submission" date="2015-01" db="EMBL/GenBank/DDBJ databases">
        <authorList>
            <person name="Aslett M.A."/>
            <person name="De Silva N."/>
        </authorList>
    </citation>
    <scope>NUCLEOTIDE SEQUENCE [LARGE SCALE GENOMIC DNA]</scope>
    <source>
        <strain evidence="12">R28058</strain>
    </source>
</reference>
<evidence type="ECO:0000256" key="2">
    <source>
        <dbReference type="ARBA" id="ARBA00015195"/>
    </source>
</evidence>
<name>A0A0C7R041_PARSO</name>
<evidence type="ECO:0000313" key="12">
    <source>
        <dbReference type="Proteomes" id="UP000049127"/>
    </source>
</evidence>
<dbReference type="GO" id="GO:0005829">
    <property type="term" value="C:cytosol"/>
    <property type="evidence" value="ECO:0007669"/>
    <property type="project" value="TreeGrafter"/>
</dbReference>